<evidence type="ECO:0000259" key="8">
    <source>
        <dbReference type="Pfam" id="PF06429"/>
    </source>
</evidence>
<feature type="domain" description="Flagellar basal-body/hook protein C-terminal" evidence="8">
    <location>
        <begin position="448"/>
        <end position="485"/>
    </location>
</feature>
<keyword evidence="10" id="KW-0969">Cilium</keyword>
<feature type="domain" description="Flagellar basal body rod protein N-terminal" evidence="7">
    <location>
        <begin position="8"/>
        <end position="36"/>
    </location>
</feature>
<evidence type="ECO:0000256" key="6">
    <source>
        <dbReference type="ARBA" id="ARBA00023143"/>
    </source>
</evidence>
<dbReference type="PANTHER" id="PTHR30033:SF1">
    <property type="entry name" value="FLAGELLAR HOOK-ASSOCIATED PROTEIN 1"/>
    <property type="match status" value="1"/>
</dbReference>
<keyword evidence="10" id="KW-0966">Cell projection</keyword>
<dbReference type="OrthoDB" id="7181295at2"/>
<dbReference type="GO" id="GO:0044780">
    <property type="term" value="P:bacterial-type flagellum assembly"/>
    <property type="evidence" value="ECO:0007669"/>
    <property type="project" value="InterPro"/>
</dbReference>
<feature type="domain" description="Flagellar hook-associated protein FlgK helical" evidence="9">
    <location>
        <begin position="90"/>
        <end position="314"/>
    </location>
</feature>
<evidence type="ECO:0000256" key="1">
    <source>
        <dbReference type="ARBA" id="ARBA00004117"/>
    </source>
</evidence>
<proteinExistence type="inferred from homology"/>
<dbReference type="AlphaFoldDB" id="A0A316GFU3"/>
<evidence type="ECO:0000256" key="2">
    <source>
        <dbReference type="ARBA" id="ARBA00004613"/>
    </source>
</evidence>
<evidence type="ECO:0000313" key="11">
    <source>
        <dbReference type="Proteomes" id="UP000245708"/>
    </source>
</evidence>
<dbReference type="InterPro" id="IPR010930">
    <property type="entry name" value="Flg_bb/hook_C_dom"/>
</dbReference>
<evidence type="ECO:0000256" key="4">
    <source>
        <dbReference type="ARBA" id="ARBA00016244"/>
    </source>
</evidence>
<keyword evidence="11" id="KW-1185">Reference proteome</keyword>
<dbReference type="Pfam" id="PF22638">
    <property type="entry name" value="FlgK_D1"/>
    <property type="match status" value="1"/>
</dbReference>
<dbReference type="NCBIfam" id="TIGR02492">
    <property type="entry name" value="flgK_ends"/>
    <property type="match status" value="1"/>
</dbReference>
<dbReference type="Proteomes" id="UP000245708">
    <property type="component" value="Unassembled WGS sequence"/>
</dbReference>
<comment type="similarity">
    <text evidence="3">Belongs to the flagella basal body rod proteins family.</text>
</comment>
<keyword evidence="10" id="KW-0282">Flagellum</keyword>
<evidence type="ECO:0000256" key="5">
    <source>
        <dbReference type="ARBA" id="ARBA00022525"/>
    </source>
</evidence>
<dbReference type="PANTHER" id="PTHR30033">
    <property type="entry name" value="FLAGELLAR HOOK-ASSOCIATED PROTEIN 1"/>
    <property type="match status" value="1"/>
</dbReference>
<dbReference type="Pfam" id="PF00460">
    <property type="entry name" value="Flg_bb_rod"/>
    <property type="match status" value="1"/>
</dbReference>
<evidence type="ECO:0000256" key="3">
    <source>
        <dbReference type="ARBA" id="ARBA00009677"/>
    </source>
</evidence>
<dbReference type="GO" id="GO:0009425">
    <property type="term" value="C:bacterial-type flagellum basal body"/>
    <property type="evidence" value="ECO:0007669"/>
    <property type="project" value="UniProtKB-SubCell"/>
</dbReference>
<dbReference type="InterPro" id="IPR002371">
    <property type="entry name" value="FlgK"/>
</dbReference>
<dbReference type="GO" id="GO:0005198">
    <property type="term" value="F:structural molecule activity"/>
    <property type="evidence" value="ECO:0007669"/>
    <property type="project" value="InterPro"/>
</dbReference>
<name>A0A316GFU3_9RHOB</name>
<gene>
    <name evidence="10" type="ORF">C7455_106106</name>
</gene>
<dbReference type="GO" id="GO:0009424">
    <property type="term" value="C:bacterial-type flagellum hook"/>
    <property type="evidence" value="ECO:0007669"/>
    <property type="project" value="InterPro"/>
</dbReference>
<comment type="subcellular location">
    <subcellularLocation>
        <location evidence="1">Bacterial flagellum basal body</location>
    </subcellularLocation>
    <subcellularLocation>
        <location evidence="2">Secreted</location>
    </subcellularLocation>
</comment>
<dbReference type="SUPFAM" id="SSF64518">
    <property type="entry name" value="Phase 1 flagellin"/>
    <property type="match status" value="1"/>
</dbReference>
<evidence type="ECO:0000313" key="10">
    <source>
        <dbReference type="EMBL" id="PWK59820.1"/>
    </source>
</evidence>
<sequence>MSISSALSNALSGLTVSSRAADIVSSNIANAMTDGYGVRSLNISARAFGDMGAGAFVTGVTRSEDAVLIGQRRLTEAELAFRNAQGGYLTRLEALIGTPDMAGSLAARSAGFEAALASAAANPQAQVRLAGAVDAATALAGTLNTISDGIQAERLRAEGGIATAVARINGALDQLATLNTRIRQDTSGGRDVSALLDAQAQIVNDIAPLIPLHSRRDQMGALQLFSADGQPLLDGRPAVLSFTPVTVMEADMTRDSGALSGLALNGRALAMSGAQPALGGGHLSALFALRDDWGVGAQASVDAVARDLAGRFDAAGLDPTLAPGQPGLFTDAGAVADSANEVGLASRLRVNAAVRPEEGGALWRLRDGLGASTEGPVGHASFLQAQRDALGARDLTVSGGFSATARSFAGLVADHLSGVGMARQSAETMQSHTAARFGALRQEELAQGVDTDAEMQRLLQIEQMFAANARVVSAAQEMIDQLIRMGR</sequence>
<comment type="caution">
    <text evidence="10">The sequence shown here is derived from an EMBL/GenBank/DDBJ whole genome shotgun (WGS) entry which is preliminary data.</text>
</comment>
<evidence type="ECO:0000259" key="9">
    <source>
        <dbReference type="Pfam" id="PF22638"/>
    </source>
</evidence>
<reference evidence="10 11" key="1">
    <citation type="submission" date="2018-05" db="EMBL/GenBank/DDBJ databases">
        <title>Genomic Encyclopedia of Type Strains, Phase IV (KMG-IV): sequencing the most valuable type-strain genomes for metagenomic binning, comparative biology and taxonomic classification.</title>
        <authorList>
            <person name="Goeker M."/>
        </authorList>
    </citation>
    <scope>NUCLEOTIDE SEQUENCE [LARGE SCALE GENOMIC DNA]</scope>
    <source>
        <strain evidence="10 11">DSM 16097</strain>
    </source>
</reference>
<keyword evidence="6" id="KW-0975">Bacterial flagellum</keyword>
<keyword evidence="5" id="KW-0964">Secreted</keyword>
<dbReference type="InterPro" id="IPR001444">
    <property type="entry name" value="Flag_bb_rod_N"/>
</dbReference>
<accession>A0A316GFU3</accession>
<evidence type="ECO:0000259" key="7">
    <source>
        <dbReference type="Pfam" id="PF00460"/>
    </source>
</evidence>
<dbReference type="GO" id="GO:0005576">
    <property type="term" value="C:extracellular region"/>
    <property type="evidence" value="ECO:0007669"/>
    <property type="project" value="UniProtKB-SubCell"/>
</dbReference>
<dbReference type="InterPro" id="IPR053927">
    <property type="entry name" value="FlgK_helical"/>
</dbReference>
<dbReference type="Pfam" id="PF06429">
    <property type="entry name" value="Flg_bbr_C"/>
    <property type="match status" value="1"/>
</dbReference>
<dbReference type="RefSeq" id="WP_109668888.1">
    <property type="nucleotide sequence ID" value="NZ_QGGW01000006.1"/>
</dbReference>
<protein>
    <recommendedName>
        <fullName evidence="4">Flagellar hook-associated protein 1</fullName>
    </recommendedName>
</protein>
<organism evidence="10 11">
    <name type="scientific">Roseicyclus mahoneyensis</name>
    <dbReference type="NCBI Taxonomy" id="164332"/>
    <lineage>
        <taxon>Bacteria</taxon>
        <taxon>Pseudomonadati</taxon>
        <taxon>Pseudomonadota</taxon>
        <taxon>Alphaproteobacteria</taxon>
        <taxon>Rhodobacterales</taxon>
        <taxon>Roseobacteraceae</taxon>
        <taxon>Roseicyclus</taxon>
    </lineage>
</organism>
<dbReference type="EMBL" id="QGGW01000006">
    <property type="protein sequence ID" value="PWK59820.1"/>
    <property type="molecule type" value="Genomic_DNA"/>
</dbReference>